<protein>
    <recommendedName>
        <fullName evidence="3">F-box domain-containing protein</fullName>
    </recommendedName>
</protein>
<dbReference type="EMBL" id="LIAE01010329">
    <property type="protein sequence ID" value="PAV63162.1"/>
    <property type="molecule type" value="Genomic_DNA"/>
</dbReference>
<keyword evidence="2" id="KW-1185">Reference proteome</keyword>
<comment type="caution">
    <text evidence="1">The sequence shown here is derived from an EMBL/GenBank/DDBJ whole genome shotgun (WGS) entry which is preliminary data.</text>
</comment>
<accession>A0A2A2JNR4</accession>
<reference evidence="1 2" key="1">
    <citation type="journal article" date="2017" name="Curr. Biol.">
        <title>Genome architecture and evolution of a unichromosomal asexual nematode.</title>
        <authorList>
            <person name="Fradin H."/>
            <person name="Zegar C."/>
            <person name="Gutwein M."/>
            <person name="Lucas J."/>
            <person name="Kovtun M."/>
            <person name="Corcoran D."/>
            <person name="Baugh L.R."/>
            <person name="Kiontke K."/>
            <person name="Gunsalus K."/>
            <person name="Fitch D.H."/>
            <person name="Piano F."/>
        </authorList>
    </citation>
    <scope>NUCLEOTIDE SEQUENCE [LARGE SCALE GENOMIC DNA]</scope>
    <source>
        <strain evidence="1">PF1309</strain>
    </source>
</reference>
<dbReference type="AlphaFoldDB" id="A0A2A2JNR4"/>
<organism evidence="1 2">
    <name type="scientific">Diploscapter pachys</name>
    <dbReference type="NCBI Taxonomy" id="2018661"/>
    <lineage>
        <taxon>Eukaryota</taxon>
        <taxon>Metazoa</taxon>
        <taxon>Ecdysozoa</taxon>
        <taxon>Nematoda</taxon>
        <taxon>Chromadorea</taxon>
        <taxon>Rhabditida</taxon>
        <taxon>Rhabditina</taxon>
        <taxon>Rhabditomorpha</taxon>
        <taxon>Rhabditoidea</taxon>
        <taxon>Rhabditidae</taxon>
        <taxon>Diploscapter</taxon>
    </lineage>
</organism>
<name>A0A2A2JNR4_9BILA</name>
<evidence type="ECO:0000313" key="1">
    <source>
        <dbReference type="EMBL" id="PAV63162.1"/>
    </source>
</evidence>
<dbReference type="Proteomes" id="UP000218231">
    <property type="component" value="Unassembled WGS sequence"/>
</dbReference>
<proteinExistence type="predicted"/>
<sequence length="425" mass="47905">MSKAGAFRKLATKAKKGFKKLTKIMTPRKNGPYYVKAGFLFTNPDAECEEETTELLVRKKEQETKFGLDFLIIRSDSRGNYELQSDRIQLIISQLLHDCPGYKDLGDAISFGHSNAQQIVRTIVSQVTGITHLWVDTAHNASILQAIIDIFSIPFPTKSKQRLNLEQLTAVGCVKHNDIDALCSFLLLCRRTLSSVRLRHCRLHSNEQSVRFWTAIAQCSRIAQLQYEPCRQDQWSLPHLVLALDKKPLRSIILTGIQGLDSSNLWKICKSPDLTELAVVGDCISPETYTKPDAIPVLNKLRNLLVQIEESYCLEDSVSRDVLVKILNQLDESSVFEVIHMVRGGSYETSRIIAYWAQLANDCSRHIQLKLEGCAQECQDSAVGRLLRRYSTATKVTWSMHGLGLSLGTGTLTLLDYKSWFGDDI</sequence>
<gene>
    <name evidence="1" type="ORF">WR25_12410</name>
</gene>
<evidence type="ECO:0008006" key="3">
    <source>
        <dbReference type="Google" id="ProtNLM"/>
    </source>
</evidence>
<evidence type="ECO:0000313" key="2">
    <source>
        <dbReference type="Proteomes" id="UP000218231"/>
    </source>
</evidence>
<dbReference type="OrthoDB" id="5828333at2759"/>